<comment type="similarity">
    <text evidence="1">Belongs to the VPS13 family.</text>
</comment>
<organism evidence="10 11">
    <name type="scientific">Nephila pilipes</name>
    <name type="common">Giant wood spider</name>
    <name type="synonym">Nephila maculata</name>
    <dbReference type="NCBI Taxonomy" id="299642"/>
    <lineage>
        <taxon>Eukaryota</taxon>
        <taxon>Metazoa</taxon>
        <taxon>Ecdysozoa</taxon>
        <taxon>Arthropoda</taxon>
        <taxon>Chelicerata</taxon>
        <taxon>Arachnida</taxon>
        <taxon>Araneae</taxon>
        <taxon>Araneomorphae</taxon>
        <taxon>Entelegynae</taxon>
        <taxon>Araneoidea</taxon>
        <taxon>Nephilidae</taxon>
        <taxon>Nephila</taxon>
    </lineage>
</organism>
<dbReference type="InterPro" id="IPR026847">
    <property type="entry name" value="VPS13"/>
</dbReference>
<feature type="domain" description="Intermembrane lipid transfer protein VPS13-like C-terminal" evidence="9">
    <location>
        <begin position="3210"/>
        <end position="3330"/>
    </location>
</feature>
<protein>
    <submittedName>
        <fullName evidence="10">Vacuolar protein sorting-associated protein 13</fullName>
    </submittedName>
</protein>
<evidence type="ECO:0000313" key="11">
    <source>
        <dbReference type="Proteomes" id="UP000887013"/>
    </source>
</evidence>
<dbReference type="InterPro" id="IPR026854">
    <property type="entry name" value="VPS13_N"/>
</dbReference>
<keyword evidence="4" id="KW-0175">Coiled coil</keyword>
<reference evidence="10" key="1">
    <citation type="submission" date="2020-08" db="EMBL/GenBank/DDBJ databases">
        <title>Multicomponent nature underlies the extraordinary mechanical properties of spider dragline silk.</title>
        <authorList>
            <person name="Kono N."/>
            <person name="Nakamura H."/>
            <person name="Mori M."/>
            <person name="Yoshida Y."/>
            <person name="Ohtoshi R."/>
            <person name="Malay A.D."/>
            <person name="Moran D.A.P."/>
            <person name="Tomita M."/>
            <person name="Numata K."/>
            <person name="Arakawa K."/>
        </authorList>
    </citation>
    <scope>NUCLEOTIDE SEQUENCE</scope>
</reference>
<comment type="caution">
    <text evidence="10">The sequence shown here is derived from an EMBL/GenBank/DDBJ whole genome shotgun (WGS) entry which is preliminary data.</text>
</comment>
<dbReference type="PANTHER" id="PTHR16166">
    <property type="entry name" value="VACUOLAR PROTEIN SORTING-ASSOCIATED PROTEIN VPS13"/>
    <property type="match status" value="1"/>
</dbReference>
<name>A0A8X6Q1D1_NEPPI</name>
<feature type="region of interest" description="Disordered" evidence="5">
    <location>
        <begin position="1135"/>
        <end position="1166"/>
    </location>
</feature>
<evidence type="ECO:0000256" key="4">
    <source>
        <dbReference type="SAM" id="Coils"/>
    </source>
</evidence>
<dbReference type="InterPro" id="IPR009543">
    <property type="entry name" value="VPS13_VAB"/>
</dbReference>
<accession>A0A8X6Q1D1</accession>
<evidence type="ECO:0000259" key="7">
    <source>
        <dbReference type="Pfam" id="PF25033"/>
    </source>
</evidence>
<dbReference type="GO" id="GO:0006623">
    <property type="term" value="P:protein targeting to vacuole"/>
    <property type="evidence" value="ECO:0007669"/>
    <property type="project" value="TreeGrafter"/>
</dbReference>
<feature type="domain" description="Chorein N-terminal" evidence="6">
    <location>
        <begin position="545"/>
        <end position="971"/>
    </location>
</feature>
<evidence type="ECO:0000256" key="2">
    <source>
        <dbReference type="ARBA" id="ARBA00022448"/>
    </source>
</evidence>
<dbReference type="GO" id="GO:0006869">
    <property type="term" value="P:lipid transport"/>
    <property type="evidence" value="ECO:0007669"/>
    <property type="project" value="UniProtKB-KW"/>
</dbReference>
<dbReference type="Pfam" id="PF25037">
    <property type="entry name" value="VPS13_C"/>
    <property type="match status" value="1"/>
</dbReference>
<feature type="domain" description="Chorein N-terminal" evidence="6">
    <location>
        <begin position="2"/>
        <end position="536"/>
    </location>
</feature>
<dbReference type="Pfam" id="PF25036">
    <property type="entry name" value="VPS13_VAB"/>
    <property type="match status" value="1"/>
</dbReference>
<evidence type="ECO:0000259" key="8">
    <source>
        <dbReference type="Pfam" id="PF25036"/>
    </source>
</evidence>
<evidence type="ECO:0000259" key="6">
    <source>
        <dbReference type="Pfam" id="PF12624"/>
    </source>
</evidence>
<feature type="coiled-coil region" evidence="4">
    <location>
        <begin position="101"/>
        <end position="128"/>
    </location>
</feature>
<dbReference type="PANTHER" id="PTHR16166:SF93">
    <property type="entry name" value="INTERMEMBRANE LIPID TRANSFER PROTEIN VPS13"/>
    <property type="match status" value="1"/>
</dbReference>
<dbReference type="GO" id="GO:0045053">
    <property type="term" value="P:protein retention in Golgi apparatus"/>
    <property type="evidence" value="ECO:0007669"/>
    <property type="project" value="TreeGrafter"/>
</dbReference>
<dbReference type="Pfam" id="PF25033">
    <property type="entry name" value="VPS13_M"/>
    <property type="match status" value="1"/>
</dbReference>
<keyword evidence="3" id="KW-0445">Lipid transport</keyword>
<keyword evidence="11" id="KW-1185">Reference proteome</keyword>
<proteinExistence type="inferred from homology"/>
<dbReference type="Proteomes" id="UP000887013">
    <property type="component" value="Unassembled WGS sequence"/>
</dbReference>
<feature type="domain" description="VPS13-like middle region" evidence="7">
    <location>
        <begin position="1190"/>
        <end position="1998"/>
    </location>
</feature>
<evidence type="ECO:0000256" key="1">
    <source>
        <dbReference type="ARBA" id="ARBA00006545"/>
    </source>
</evidence>
<keyword evidence="2" id="KW-0813">Transport</keyword>
<dbReference type="InterPro" id="IPR056748">
    <property type="entry name" value="VPS13-like_C"/>
</dbReference>
<dbReference type="Pfam" id="PF12624">
    <property type="entry name" value="VPS13_N"/>
    <property type="match status" value="2"/>
</dbReference>
<feature type="coiled-coil region" evidence="4">
    <location>
        <begin position="388"/>
        <end position="424"/>
    </location>
</feature>
<evidence type="ECO:0000313" key="10">
    <source>
        <dbReference type="EMBL" id="GFT91708.1"/>
    </source>
</evidence>
<gene>
    <name evidence="10" type="primary">Vps13</name>
    <name evidence="10" type="ORF">NPIL_97013</name>
</gene>
<evidence type="ECO:0000256" key="5">
    <source>
        <dbReference type="SAM" id="MobiDB-lite"/>
    </source>
</evidence>
<sequence length="3347" mass="377746">MVFESLVASLLNKFLGDYVQNFDSSQLKLGIWGGDVTLKHLDVKESALDDLDLPIKVLSGHLGKLILKIPYKNIYTSPTIATIEGLFIVVIPNTGIKYDAEKEAKAAEAAKRAELQKLEETKSKLSEKDTKDDKKDTFTEKLVTQIIKNLQVKIKDIHLRYEDNFSDSKKPFSVGFTLHNLSFETTDEKWIPAIIQENVNIIHKLVVLDSLSVYWNSKSELLHKFNASDREVAMEKMIATSTFIPDDVKYILGPINSKAQLRLNSKPESDGSGFKIPKVWLNVVMEEIAVGLSRLQYQDLIKLLESLDRMTIATLYRKYRPNGEKPACAKEWWKFALTAVLEEDVRRKQKNWSWDHMKRHLDYCKKYKELYVLKLQGKKFSTEMTNQINEYERDLDLFNITIVRKQAELEKKKKLKVLRSAKKEVKQTWGGWFGSFFSKEQNLENADESTGKKIAKQIEEAMTPEEKQKLYEAIGYHEQPVVTEYPIEFVENKLLFLLHNLTVILSDDTRSEPQVLKANLKEVSASVEQRSAAQALRSAKKEVKQTWGGWFGSFFSKEQNLENADESTGKKIAKQIEEAMTPEEKQKLYEAIGYHEQPVVTEYPIEFVENKLLFLLHNLTVILSDDTRSEPQVLKANLKEVSASVEQRSAAQALSFDAKVDSFIVKGVPSGKSVPTIVSSRQFVENNQPLLNIFFETNPLDESCDQRLHLYTQPLEITYDAVTVNNLAEVFKPPEKAALQQLQATAMLKLEDLKEMSAFGLQYAIEQHKYLDLKVDAQPLFIVIPENGVLKENSSLIVISLGNFKMDSHKRDPTSPTVSSLVRAGSTDDEVLSTMIDKAYDKFDISVRNVEILLTESGDDWKDFIGKLDDSHHLLYPLTISIDFHQSIVTIDPRLPKMKIVGVLPSLEIVVSDKQIFNLVKISTSIPLPESEPSVEVIPGPIVSSAAVAAEFVNVKVVRDIKKEAVKNIKDLSSEAEEDMTIEQKKALPIQSTSLDLKFEIHEFSFAISRAKEERDVNLLKFAFHNFGAGLVMRTFDMIADIYLGGIILDHSEFSTPKGEPLKIISSVTKGSDEHLFTLKYLSVNKKAPDFETLHESTLQTISANFRSIDFILHQEAILSLMDLTNSILSNVQPISKKPEPTEATNEISTFKKRTSSEEKSAHKSTSKKKIESQIIDLKLNAALESIRLIICNKKYDLTDIRIKGMNTSVIMQKSKTSVFASLKDVIVSDPSEGALYPQIITTTAGEVLDVKFIMFNNATEDENYFDMSAVDMSVNVSFGRMKIVFLNKFVSSLLLFLDHFQVAKDKVAEASAVAAEIAKQNMEEVYEKSVRILLNIVIEAPVIITPQNSSSDNAIVADLGVLKILNKFSLGEKRNELGMPAIFEKMCLHLTNLQLFRAIVKPDTGDVTAECLILDPVSFSLDITRNHSFGWHTEQPEIHITGELAAVKITLSQDDYYTIMSVLNENLTETDTERQSTAIPVVTEPVDSKTQITTVAHPSEKSVIVSEVAVKVHRRFKFNFVLRSVLVTLCHGDTPLTVGVCERKGSCSMAEVEVKVLEAHAEMMTDSSMLAQVFLTDVHLDDTRKTRKSGITRLMQRLASDTSNNMIHIEFNQNSSGDKRVQTTVSSFSFVFCLDYVMMLQEFFAGSSAIPTNQTDVNSKQTMTTTTHSISDDSLSQATGSTVIFLKVQKPDIVLVENIEDEDSNAIFLNNEIDLRVTMSGSSQAITGSIKNLTFYTACFNCDKRHETSAKILSPCDIDIQCNFREHSQHMDVMFRDLILHISPGTVHLLTNILSSIVSEPVVEDSEIKIEKEDYSNIWNEKALKENKYWFLETVTAKDALTEEKEESICPIPTTVHQQMLFTMRKVVITIEAGVGTRTIPMLLMESSFQADIRDWASNIYIGSSFSLEMSYYNEKIAVWEPVIEPIETTKGHRSWELMMEISKEHDALELSPEEEEPDEIVFEPPQMSLHIVAQDVLELTVSKTCLDVLTNLGQAFQEAVNKAVGKKPPVPYAPFHVNNYLGVPITIILSNGIFQILDENKDYSCVKLESGCPPLHLTYAASSNSSSNRLSILKKQDAKEETYFNIMINEDDMTVERRISVACTDKRFFQLPRVTYPGNRWGFVISILSLYGSKFITFHSILLVHNHFSVPIDIYFMKPSLNELEWCCCAEPNKTEYIPLHAVYTSTSELFFKPKHLDNSYTLSLPPFVWRDLTDDPSTQKIIHCKDKKNVGKPFYISVAGEAERIYYEETSRKTMASSLYKLNLNPTAVLRNLLLFPINYSMQGIDEDYKLAEGESNDLWAVDLEKIGIEIRINNYLDRNWTCYKVLKKEMDELSIWVFESVCSDKTLYLELGMHTQKIKGCHVMQLYSPFCMVNKTGLQLTYRRSKKGFEKFEGKNRKGEDDNIIHHPPDINPVLFSFKAKAFFAKKKAALRIADSEWSDKFSLDAVGSSGTVIAKAKEGRTYGIGVQIKLSQAGLTKLVIFTPYYLLVNNSEKEMEVMEVNSSEGWIKIPSNECIRFWPKDTTKAEMVARYVGEEEQTMPFSFKEIHHTLLSLKTKEGGIMVDCQVNQSSVIITFEDYIPGHAAALLVNNLEDLPLVFNQSNVSNEVKVSPQSCLLYAWQNPLENRLLCWKCEDTNGEHDLVKDGIGEITLKENFKVYWVSFLDGMQRVLLFTDDLALATAAQEAGELERIEQEVTISLQGVGVSLVNNDTKAEILYVGMTSTGVIWESRKKKNKRYKPLSVKELEIIETAYQRYHNEIKVGRKTKPVVQLNGRIEVDFENMMMLKPVVRCLRRTYVYGFWLQYKTSPHQLQVHARINRLQIDNQLMDCVFPVVLAPVAPPKSVAAETEPKPFTELSVMLRKAEHSAVPQFKYCKILIQEFHIKLDQGFINSVLLFFTADEPQEIDHVKILALDKASANSTLRDVAAVYSSQEKQNYFDNLHFSPLKVHISFSMTGGSNESNKPTPIHSDFLNLLLQSVGVTLTEIQDVIFKLDYFERRYVFMSHNQLIAEATSHYVSQAVKQLYMLVLGLDVIGNPVGLLLGLGEGVTDLFYEPFQGAIQGPEEFAEGLALGVKSLFGHAIGGAAGAASRITGTLGKGIAALTLDKDYQKKRRQNISRRPQDFTHGIAESGKGLVMGVFDGVTGIVTKPIEGAREGGVGGFFKGVGKGLIGVVTRPTAGVVDFASGSLDAVKRVTQVSDEVKRLRVPRFIRPDGIVRPYVKREAEGNKLLQEVEKGKYSNTDIYLVHVAVGDDKLFLLVTNNRVMYIEKGEIFGQWNTVWEYRFEELKEPPQATEKGLRIMLQTPHRKGIFSKSVAGKLVHITDPEVCKWIADKITDAMRK</sequence>
<evidence type="ECO:0000256" key="3">
    <source>
        <dbReference type="ARBA" id="ARBA00023055"/>
    </source>
</evidence>
<feature type="domain" description="Vacuolar protein sorting-associated protein 13 VPS13 adaptor binding" evidence="8">
    <location>
        <begin position="2081"/>
        <end position="2629"/>
    </location>
</feature>
<evidence type="ECO:0000259" key="9">
    <source>
        <dbReference type="Pfam" id="PF25037"/>
    </source>
</evidence>
<dbReference type="EMBL" id="BMAW01074338">
    <property type="protein sequence ID" value="GFT91708.1"/>
    <property type="molecule type" value="Genomic_DNA"/>
</dbReference>
<dbReference type="InterPro" id="IPR056747">
    <property type="entry name" value="VPS13-like_M"/>
</dbReference>
<dbReference type="OrthoDB" id="428159at2759"/>